<dbReference type="Proteomes" id="UP000007110">
    <property type="component" value="Unassembled WGS sequence"/>
</dbReference>
<keyword evidence="10" id="KW-1185">Reference proteome</keyword>
<dbReference type="PROSITE" id="PS51678">
    <property type="entry name" value="SAM_MT_PRMT"/>
    <property type="match status" value="1"/>
</dbReference>
<evidence type="ECO:0000256" key="6">
    <source>
        <dbReference type="PROSITE-ProRule" id="PRU01015"/>
    </source>
</evidence>
<dbReference type="Pfam" id="PF06325">
    <property type="entry name" value="PrmA"/>
    <property type="match status" value="1"/>
</dbReference>
<evidence type="ECO:0000256" key="7">
    <source>
        <dbReference type="SAM" id="MobiDB-lite"/>
    </source>
</evidence>
<dbReference type="GO" id="GO:0006338">
    <property type="term" value="P:chromatin remodeling"/>
    <property type="evidence" value="ECO:0000318"/>
    <property type="project" value="GO_Central"/>
</dbReference>
<sequence length="373" mass="42056">MEKTENDVVPALENEEAPAKRQCIRCSDVEKQEKEDIKEKDSSYFKSYEHIGIHEEMIRDVVRTNSYRLAILRASESLIGKAVADVGAGTGVLSCFCVQAGARKVYAIEASSIAKQAEKVAEANGASNKINVIQDRVENIELPEKVDAIVSEWMGHFLLYESMLNSVILARDKWLKKDGLILPNKANLYLAPFTNVSFYCERIGFWSTVKERFGVDMSCLESEARKIFCSDVHIEIVDDSDLLARESLISELDLETLTQDDLESIKSPFRFSCFGRQTLCGFTAWFTVTFDTRVKGKESLSLSTSPDEPYTHWRQCCMYLDKPVDVEQDTIIAGTITLTPGKQNRRFLNIELTYQVDEGEAVTKHYSLTDGSS</sequence>
<dbReference type="KEGG" id="spu:591167"/>
<evidence type="ECO:0000256" key="1">
    <source>
        <dbReference type="ARBA" id="ARBA00022603"/>
    </source>
</evidence>
<dbReference type="Gene3D" id="2.70.160.11">
    <property type="entry name" value="Hnrnp arginine n-methyltransferase1"/>
    <property type="match status" value="1"/>
</dbReference>
<accession>A0A7M7SSV0</accession>
<dbReference type="InterPro" id="IPR029063">
    <property type="entry name" value="SAM-dependent_MTases_sf"/>
</dbReference>
<feature type="region of interest" description="Disordered" evidence="7">
    <location>
        <begin position="1"/>
        <end position="20"/>
    </location>
</feature>
<dbReference type="InterPro" id="IPR055135">
    <property type="entry name" value="PRMT_dom"/>
</dbReference>
<dbReference type="InParanoid" id="A0A7M7SSV0"/>
<dbReference type="SUPFAM" id="SSF53335">
    <property type="entry name" value="S-adenosyl-L-methionine-dependent methyltransferases"/>
    <property type="match status" value="1"/>
</dbReference>
<dbReference type="RefSeq" id="XP_030828908.1">
    <property type="nucleotide sequence ID" value="XM_030973048.1"/>
</dbReference>
<proteinExistence type="predicted"/>
<evidence type="ECO:0000256" key="4">
    <source>
        <dbReference type="ARBA" id="ARBA00040406"/>
    </source>
</evidence>
<name>A0A7M7SSV0_STRPU</name>
<evidence type="ECO:0000256" key="3">
    <source>
        <dbReference type="ARBA" id="ARBA00022691"/>
    </source>
</evidence>
<dbReference type="GeneID" id="591167"/>
<dbReference type="GO" id="GO:0016274">
    <property type="term" value="F:protein-arginine N-methyltransferase activity"/>
    <property type="evidence" value="ECO:0000318"/>
    <property type="project" value="GO_Central"/>
</dbReference>
<keyword evidence="3 6" id="KW-0949">S-adenosyl-L-methionine</keyword>
<keyword evidence="1 6" id="KW-0489">Methyltransferase</keyword>
<evidence type="ECO:0000259" key="8">
    <source>
        <dbReference type="Pfam" id="PF22528"/>
    </source>
</evidence>
<reference evidence="10" key="1">
    <citation type="submission" date="2015-02" db="EMBL/GenBank/DDBJ databases">
        <title>Genome sequencing for Strongylocentrotus purpuratus.</title>
        <authorList>
            <person name="Murali S."/>
            <person name="Liu Y."/>
            <person name="Vee V."/>
            <person name="English A."/>
            <person name="Wang M."/>
            <person name="Skinner E."/>
            <person name="Han Y."/>
            <person name="Muzny D.M."/>
            <person name="Worley K.C."/>
            <person name="Gibbs R.A."/>
        </authorList>
    </citation>
    <scope>NUCLEOTIDE SEQUENCE</scope>
</reference>
<evidence type="ECO:0000313" key="9">
    <source>
        <dbReference type="EnsemblMetazoa" id="XP_030828908"/>
    </source>
</evidence>
<dbReference type="FunCoup" id="A0A7M7SSV0">
    <property type="interactions" value="338"/>
</dbReference>
<feature type="domain" description="Protein arginine N-methyltransferase" evidence="8">
    <location>
        <begin position="184"/>
        <end position="357"/>
    </location>
</feature>
<dbReference type="FunFam" id="3.40.50.150:FF:000016">
    <property type="entry name" value="Protein arginine N-methyltransferase 6"/>
    <property type="match status" value="1"/>
</dbReference>
<dbReference type="InterPro" id="IPR025799">
    <property type="entry name" value="Arg_MeTrfase"/>
</dbReference>
<dbReference type="GO" id="GO:0042054">
    <property type="term" value="F:histone methyltransferase activity"/>
    <property type="evidence" value="ECO:0000318"/>
    <property type="project" value="GO_Central"/>
</dbReference>
<dbReference type="Gene3D" id="3.40.50.150">
    <property type="entry name" value="Vaccinia Virus protein VP39"/>
    <property type="match status" value="1"/>
</dbReference>
<evidence type="ECO:0000256" key="2">
    <source>
        <dbReference type="ARBA" id="ARBA00022679"/>
    </source>
</evidence>
<dbReference type="Pfam" id="PF22528">
    <property type="entry name" value="PRMT_C"/>
    <property type="match status" value="1"/>
</dbReference>
<dbReference type="OMA" id="CIHVDYT"/>
<reference evidence="9" key="2">
    <citation type="submission" date="2021-01" db="UniProtKB">
        <authorList>
            <consortium name="EnsemblMetazoa"/>
        </authorList>
    </citation>
    <scope>IDENTIFICATION</scope>
</reference>
<dbReference type="AlphaFoldDB" id="A0A7M7SSV0"/>
<protein>
    <recommendedName>
        <fullName evidence="4">Protein arginine N-methyltransferase 6</fullName>
    </recommendedName>
    <alternativeName>
        <fullName evidence="5">Histone-arginine N-methyltransferase PRMT6</fullName>
    </alternativeName>
</protein>
<dbReference type="PANTHER" id="PTHR11006:SF73">
    <property type="entry name" value="PROTEIN ARGININE N-METHYLTRANSFERASE 6"/>
    <property type="match status" value="1"/>
</dbReference>
<dbReference type="CDD" id="cd02440">
    <property type="entry name" value="AdoMet_MTases"/>
    <property type="match status" value="1"/>
</dbReference>
<dbReference type="CTD" id="55170"/>
<dbReference type="OrthoDB" id="7848332at2759"/>
<dbReference type="EnsemblMetazoa" id="XM_030973048">
    <property type="protein sequence ID" value="XP_030828908"/>
    <property type="gene ID" value="LOC591167"/>
</dbReference>
<dbReference type="PANTHER" id="PTHR11006">
    <property type="entry name" value="PROTEIN ARGININE N-METHYLTRANSFERASE"/>
    <property type="match status" value="1"/>
</dbReference>
<organism evidence="9 10">
    <name type="scientific">Strongylocentrotus purpuratus</name>
    <name type="common">Purple sea urchin</name>
    <dbReference type="NCBI Taxonomy" id="7668"/>
    <lineage>
        <taxon>Eukaryota</taxon>
        <taxon>Metazoa</taxon>
        <taxon>Echinodermata</taxon>
        <taxon>Eleutherozoa</taxon>
        <taxon>Echinozoa</taxon>
        <taxon>Echinoidea</taxon>
        <taxon>Euechinoidea</taxon>
        <taxon>Echinacea</taxon>
        <taxon>Camarodonta</taxon>
        <taxon>Echinidea</taxon>
        <taxon>Strongylocentrotidae</taxon>
        <taxon>Strongylocentrotus</taxon>
    </lineage>
</organism>
<dbReference type="GO" id="GO:0006355">
    <property type="term" value="P:regulation of DNA-templated transcription"/>
    <property type="evidence" value="ECO:0000318"/>
    <property type="project" value="GO_Central"/>
</dbReference>
<evidence type="ECO:0000256" key="5">
    <source>
        <dbReference type="ARBA" id="ARBA00042685"/>
    </source>
</evidence>
<evidence type="ECO:0000313" key="10">
    <source>
        <dbReference type="Proteomes" id="UP000007110"/>
    </source>
</evidence>
<dbReference type="GO" id="GO:0032259">
    <property type="term" value="P:methylation"/>
    <property type="evidence" value="ECO:0007669"/>
    <property type="project" value="UniProtKB-KW"/>
</dbReference>
<keyword evidence="2 6" id="KW-0808">Transferase</keyword>